<dbReference type="GO" id="GO:0005975">
    <property type="term" value="P:carbohydrate metabolic process"/>
    <property type="evidence" value="ECO:0007669"/>
    <property type="project" value="InterPro"/>
</dbReference>
<evidence type="ECO:0000313" key="16">
    <source>
        <dbReference type="Proteomes" id="UP000682877"/>
    </source>
</evidence>
<evidence type="ECO:0000256" key="8">
    <source>
        <dbReference type="ARBA" id="ARBA00022842"/>
    </source>
</evidence>
<sequence>MREILHIQGGQCGNQIGSKFWEVVCDEHGIDPTGRYVGNSDLQLERVNVYYNEASCGRYVPRAILMDLEPGTMDSVRTGPYGQIFRPDNFVFGQSGAGNNWAKGHYTEGAELIDAVLDVVRKEAENCDCLQGFQVCHSLGGGTGSGMGTLLISKIREEYPDRMMLTFSVFPSPKVSDTVVEPYNATLSVHQLVENADECMVLDNEALYDICFRTLKLTTPSFGDLNHLISATMSGVTCCLRFPGQLNSDLRKLAVNLIPFPRLHFFMVGFAPLTSRGSQQYRALTVPELTQQMWDSKNMMCAADPRHGRYLTASAMFRGKMSTKEVDEQMINVQNKNSSYFVEWIPNNVKSSVCDIAPRGLSMASTFIGNSTSIQEMFRRVSEQFTAMFRRKAFLHWYTGEGMDEMEFTEAESNMNDLVSEYQQYQDATADDEGEYEEDEDEEEILDHESCPQPLLHKMHPLSVLQLDSLRHQAMNIVSAKSHLDVDSHMWSMRRSKANFFVVSSLLLENAKECTDIPTKLSSHTLRFELLQSQNETLNTELSSHYHLTPTDDAAWSTLLPRKMLKEETDDFAWTMLYRKFKDSNSPGNFLKDVSLHDVRLDPSSIHWRAQQTNLEYLLMLDVDGLAYSFRKVAGLAAPGVPYGGWEKPDSELRGHFVGHYLSATAHMWASTHNDTLKAKMSALVSALAECQQKSGTGYLSAFPSSFFDRFEAITRVWAPYYTIHKILAGLVDQYKLAGNIQALKMATGMADYFYGRVRNVIRLYSVERHYLSLNEETGGMNDVLYQIYSITRDSKYLFLAHLFDKPCFLGVLAVQADDISGFHANTHIPIVVGSQQRYEITGDLLHKEISMFFMDIVNASHSYATGGTSVKEFWQDPKRMATTLQTENEESCTTYNMLKVSRNLFRWTKEVSYADYYERALTNGVLGIQRGTQPGRMIYMLPLGQGVSKAVTYHGWGTPYDSFWCCYGTGIESFSKLGDSIYFQEDGASPALYVTQYISSSLDWKSAGLLLSQKVNPVVSWDPYMRVTFTLSSSKVGVAKKSTLNLRIPVWTNSIGAKVSLNGKPLKVPTSGNFLSIKQNWKSGDQVTMELPMSIRTEAIKDDRPEYASLQAILYGPYLLVGHTSRDWSITTQAKAGNWITPIPETYNSHLVTLSQQYGNISYVLSNTNQTITMRVSPEPGTQDAVAATFRLVTDNSKPRISGPEALIGSLVMLEPFDFPGMIVKQATDSSLTVQASSPSDKGASSFRLVSGVDGKPGSVSLTLESKKGCFVYNDQTLKQGTKLRLECGSAATDEKFKQAASFKLNAGINQYNPMSFVMSGTQRNFVLSPLFSIRDETYNVENRRRKEAMDDQEFRSLLDLFPVVRSRDHRADLDSSKQSTSQSVVDREVSEWHDAPTVAEPKDLQYRNTDQDKFWEKLKAAAEKKVGEVEAERFCKAFEKLHKKLVYEELDPEAAKRYLLNS</sequence>
<dbReference type="SUPFAM" id="SSF52490">
    <property type="entry name" value="Tubulin nucleotide-binding domain-like"/>
    <property type="match status" value="1"/>
</dbReference>
<organism evidence="15 16">
    <name type="scientific">Arabidopsis arenosa</name>
    <name type="common">Sand rock-cress</name>
    <name type="synonym">Cardaminopsis arenosa</name>
    <dbReference type="NCBI Taxonomy" id="38785"/>
    <lineage>
        <taxon>Eukaryota</taxon>
        <taxon>Viridiplantae</taxon>
        <taxon>Streptophyta</taxon>
        <taxon>Embryophyta</taxon>
        <taxon>Tracheophyta</taxon>
        <taxon>Spermatophyta</taxon>
        <taxon>Magnoliopsida</taxon>
        <taxon>eudicotyledons</taxon>
        <taxon>Gunneridae</taxon>
        <taxon>Pentapetalae</taxon>
        <taxon>rosids</taxon>
        <taxon>malvids</taxon>
        <taxon>Brassicales</taxon>
        <taxon>Brassicaceae</taxon>
        <taxon>Camelineae</taxon>
        <taxon>Arabidopsis</taxon>
    </lineage>
</organism>
<dbReference type="InterPro" id="IPR023123">
    <property type="entry name" value="Tubulin_C"/>
</dbReference>
<dbReference type="GO" id="GO:0046872">
    <property type="term" value="F:metal ion binding"/>
    <property type="evidence" value="ECO:0007669"/>
    <property type="project" value="UniProtKB-KW"/>
</dbReference>
<dbReference type="FunFam" id="3.30.1330.20:FF:000002">
    <property type="entry name" value="Tubulin beta chain"/>
    <property type="match status" value="1"/>
</dbReference>
<name>A0A8S2AJS5_ARAAE</name>
<dbReference type="GO" id="GO:0003924">
    <property type="term" value="F:GTPase activity"/>
    <property type="evidence" value="ECO:0007669"/>
    <property type="project" value="InterPro"/>
</dbReference>
<evidence type="ECO:0000259" key="14">
    <source>
        <dbReference type="SMART" id="SM00865"/>
    </source>
</evidence>
<dbReference type="GO" id="GO:0005874">
    <property type="term" value="C:microtubule"/>
    <property type="evidence" value="ECO:0007669"/>
    <property type="project" value="UniProtKB-KW"/>
</dbReference>
<dbReference type="InterPro" id="IPR012878">
    <property type="entry name" value="Beta-AFase-like_GH127_cat"/>
</dbReference>
<dbReference type="Pfam" id="PF07944">
    <property type="entry name" value="Beta-AFase-like_GH127_cat"/>
    <property type="match status" value="1"/>
</dbReference>
<feature type="region of interest" description="Disordered" evidence="12">
    <location>
        <begin position="1373"/>
        <end position="1392"/>
    </location>
</feature>
<proteinExistence type="inferred from homology"/>
<keyword evidence="4" id="KW-0963">Cytoplasm</keyword>
<keyword evidence="10" id="KW-0206">Cytoskeleton</keyword>
<dbReference type="FunFam" id="1.10.287.600:FF:000006">
    <property type="entry name" value="Tubulin beta chain"/>
    <property type="match status" value="1"/>
</dbReference>
<evidence type="ECO:0000313" key="15">
    <source>
        <dbReference type="EMBL" id="CAE6097693.1"/>
    </source>
</evidence>
<dbReference type="SMART" id="SM00865">
    <property type="entry name" value="Tubulin_C"/>
    <property type="match status" value="1"/>
</dbReference>
<dbReference type="Gene3D" id="3.30.1330.20">
    <property type="entry name" value="Tubulin/FtsZ, C-terminal domain"/>
    <property type="match status" value="1"/>
</dbReference>
<comment type="function">
    <text evidence="11">Tubulin is the major constituent of microtubules, a cylinder consisting of laterally associated linear protofilaments composed of alpha- and beta-tubulin heterodimers. Microtubules grow by the addition of GTP-tubulin dimers to the microtubule end, where a stabilizing cap forms. Below the cap, tubulin dimers are in GDP-bound state, owing to GTPase activity of alpha-tubulin.</text>
</comment>
<dbReference type="Proteomes" id="UP000682877">
    <property type="component" value="Chromosome 6"/>
</dbReference>
<dbReference type="InterPro" id="IPR008280">
    <property type="entry name" value="Tub_FtsZ_C"/>
</dbReference>
<evidence type="ECO:0000256" key="3">
    <source>
        <dbReference type="ARBA" id="ARBA00009636"/>
    </source>
</evidence>
<evidence type="ECO:0000256" key="5">
    <source>
        <dbReference type="ARBA" id="ARBA00022701"/>
    </source>
</evidence>
<dbReference type="InterPro" id="IPR003008">
    <property type="entry name" value="Tubulin_FtsZ_GTPase"/>
</dbReference>
<protein>
    <recommendedName>
        <fullName evidence="17">Beta-tubulin</fullName>
    </recommendedName>
</protein>
<dbReference type="SUPFAM" id="SSF55307">
    <property type="entry name" value="Tubulin C-terminal domain-like"/>
    <property type="match status" value="1"/>
</dbReference>
<dbReference type="SMART" id="SM00864">
    <property type="entry name" value="Tubulin"/>
    <property type="match status" value="1"/>
</dbReference>
<feature type="domain" description="Tubulin/FtsZ GTPase" evidence="13">
    <location>
        <begin position="47"/>
        <end position="244"/>
    </location>
</feature>
<dbReference type="InterPro" id="IPR000217">
    <property type="entry name" value="Tubulin"/>
</dbReference>
<evidence type="ECO:0000259" key="13">
    <source>
        <dbReference type="SMART" id="SM00864"/>
    </source>
</evidence>
<feature type="domain" description="Tubulin/FtsZ 2-layer sandwich" evidence="14">
    <location>
        <begin position="246"/>
        <end position="383"/>
    </location>
</feature>
<dbReference type="InterPro" id="IPR008928">
    <property type="entry name" value="6-hairpin_glycosidase_sf"/>
</dbReference>
<dbReference type="GO" id="GO:0005525">
    <property type="term" value="F:GTP binding"/>
    <property type="evidence" value="ECO:0007669"/>
    <property type="project" value="UniProtKB-KW"/>
</dbReference>
<reference evidence="15" key="1">
    <citation type="submission" date="2021-01" db="EMBL/GenBank/DDBJ databases">
        <authorList>
            <person name="Bezrukov I."/>
        </authorList>
    </citation>
    <scope>NUCLEOTIDE SEQUENCE</scope>
</reference>
<dbReference type="Pfam" id="PF00091">
    <property type="entry name" value="Tubulin"/>
    <property type="match status" value="1"/>
</dbReference>
<evidence type="ECO:0000256" key="7">
    <source>
        <dbReference type="ARBA" id="ARBA00022741"/>
    </source>
</evidence>
<evidence type="ECO:0000256" key="6">
    <source>
        <dbReference type="ARBA" id="ARBA00022723"/>
    </source>
</evidence>
<gene>
    <name evidence="15" type="ORF">AARE701A_LOCUS15079</name>
</gene>
<dbReference type="InterPro" id="IPR018316">
    <property type="entry name" value="Tubulin/FtsZ_2-layer-sand-dom"/>
</dbReference>
<keyword evidence="16" id="KW-1185">Reference proteome</keyword>
<evidence type="ECO:0000256" key="9">
    <source>
        <dbReference type="ARBA" id="ARBA00023134"/>
    </source>
</evidence>
<dbReference type="InterPro" id="IPR049046">
    <property type="entry name" value="Beta-AFase-like_GH127_middle"/>
</dbReference>
<dbReference type="FunFam" id="3.40.50.1440:FF:000005">
    <property type="entry name" value="Tubulin beta chain"/>
    <property type="match status" value="1"/>
</dbReference>
<evidence type="ECO:0000256" key="4">
    <source>
        <dbReference type="ARBA" id="ARBA00022490"/>
    </source>
</evidence>
<dbReference type="PRINTS" id="PR01161">
    <property type="entry name" value="TUBULIN"/>
</dbReference>
<dbReference type="PANTHER" id="PTHR31151">
    <property type="entry name" value="PROLINE-TRNA LIGASE (DUF1680)"/>
    <property type="match status" value="1"/>
</dbReference>
<evidence type="ECO:0000256" key="1">
    <source>
        <dbReference type="ARBA" id="ARBA00001946"/>
    </source>
</evidence>
<dbReference type="GO" id="GO:0005200">
    <property type="term" value="F:structural constituent of cytoskeleton"/>
    <property type="evidence" value="ECO:0007669"/>
    <property type="project" value="InterPro"/>
</dbReference>
<dbReference type="PANTHER" id="PTHR31151:SF0">
    <property type="entry name" value="PROLINE-TRNA LIGASE (DUF1680)"/>
    <property type="match status" value="1"/>
</dbReference>
<dbReference type="CDD" id="cd02187">
    <property type="entry name" value="beta_tubulin"/>
    <property type="match status" value="1"/>
</dbReference>
<keyword evidence="8" id="KW-0460">Magnesium</keyword>
<dbReference type="PROSITE" id="PS00228">
    <property type="entry name" value="TUBULIN_B_AUTOREG"/>
    <property type="match status" value="1"/>
</dbReference>
<comment type="cofactor">
    <cofactor evidence="1">
        <name>Mg(2+)</name>
        <dbReference type="ChEBI" id="CHEBI:18420"/>
    </cofactor>
</comment>
<dbReference type="Pfam" id="PF03953">
    <property type="entry name" value="Tubulin_C"/>
    <property type="match status" value="1"/>
</dbReference>
<dbReference type="InterPro" id="IPR002453">
    <property type="entry name" value="Beta_tubulin"/>
</dbReference>
<evidence type="ECO:0000256" key="12">
    <source>
        <dbReference type="SAM" id="MobiDB-lite"/>
    </source>
</evidence>
<dbReference type="EMBL" id="LR999456">
    <property type="protein sequence ID" value="CAE6097693.1"/>
    <property type="molecule type" value="Genomic_DNA"/>
</dbReference>
<keyword evidence="5" id="KW-0493">Microtubule</keyword>
<dbReference type="SUPFAM" id="SSF48208">
    <property type="entry name" value="Six-hairpin glycosidases"/>
    <property type="match status" value="1"/>
</dbReference>
<comment type="subcellular location">
    <subcellularLocation>
        <location evidence="2">Cytoplasm</location>
        <location evidence="2">Cytoskeleton</location>
    </subcellularLocation>
</comment>
<evidence type="ECO:0000256" key="10">
    <source>
        <dbReference type="ARBA" id="ARBA00023212"/>
    </source>
</evidence>
<dbReference type="Gene3D" id="1.10.287.600">
    <property type="entry name" value="Helix hairpin bin"/>
    <property type="match status" value="1"/>
</dbReference>
<accession>A0A8S2AJS5</accession>
<dbReference type="Pfam" id="PF20736">
    <property type="entry name" value="Glyco_hydro127M"/>
    <property type="match status" value="1"/>
</dbReference>
<dbReference type="PROSITE" id="PS00227">
    <property type="entry name" value="TUBULIN"/>
    <property type="match status" value="1"/>
</dbReference>
<evidence type="ECO:0008006" key="17">
    <source>
        <dbReference type="Google" id="ProtNLM"/>
    </source>
</evidence>
<evidence type="ECO:0000256" key="11">
    <source>
        <dbReference type="ARBA" id="ARBA00034296"/>
    </source>
</evidence>
<dbReference type="Gene3D" id="2.80.10.50">
    <property type="match status" value="1"/>
</dbReference>
<dbReference type="GO" id="GO:0007017">
    <property type="term" value="P:microtubule-based process"/>
    <property type="evidence" value="ECO:0007669"/>
    <property type="project" value="InterPro"/>
</dbReference>
<dbReference type="InterPro" id="IPR013838">
    <property type="entry name" value="Beta-tubulin_BS"/>
</dbReference>
<dbReference type="PRINTS" id="PR01163">
    <property type="entry name" value="BETATUBULIN"/>
</dbReference>
<evidence type="ECO:0000256" key="2">
    <source>
        <dbReference type="ARBA" id="ARBA00004245"/>
    </source>
</evidence>
<dbReference type="Gene3D" id="3.40.50.1440">
    <property type="entry name" value="Tubulin/FtsZ, GTPase domain"/>
    <property type="match status" value="1"/>
</dbReference>
<dbReference type="InterPro" id="IPR036525">
    <property type="entry name" value="Tubulin/FtsZ_GTPase_sf"/>
</dbReference>
<comment type="similarity">
    <text evidence="3">Belongs to the tubulin family.</text>
</comment>
<dbReference type="InterPro" id="IPR017975">
    <property type="entry name" value="Tubulin_CS"/>
</dbReference>
<keyword evidence="9" id="KW-0342">GTP-binding</keyword>
<dbReference type="InterPro" id="IPR037103">
    <property type="entry name" value="Tubulin/FtsZ-like_C"/>
</dbReference>
<keyword evidence="7" id="KW-0547">Nucleotide-binding</keyword>
<keyword evidence="6" id="KW-0479">Metal-binding</keyword>
<dbReference type="GO" id="GO:0003729">
    <property type="term" value="F:mRNA binding"/>
    <property type="evidence" value="ECO:0007669"/>
    <property type="project" value="UniProtKB-ARBA"/>
</dbReference>